<dbReference type="PANTHER" id="PTHR33110:SF89">
    <property type="entry name" value="DUF295 DOMAIN-CONTAINING PROTEIN"/>
    <property type="match status" value="1"/>
</dbReference>
<dbReference type="Gramene" id="PUZ69083">
    <property type="protein sequence ID" value="PUZ69083"/>
    <property type="gene ID" value="GQ55_2G080100"/>
</dbReference>
<accession>A0A2T7EMM6</accession>
<dbReference type="OrthoDB" id="618980at2759"/>
<dbReference type="AlphaFoldDB" id="A0A2T7EMM6"/>
<dbReference type="Pfam" id="PF03478">
    <property type="entry name" value="Beta-prop_KIB1-4"/>
    <property type="match status" value="1"/>
</dbReference>
<evidence type="ECO:0000259" key="1">
    <source>
        <dbReference type="Pfam" id="PF03478"/>
    </source>
</evidence>
<proteinExistence type="predicted"/>
<evidence type="ECO:0000313" key="3">
    <source>
        <dbReference type="Proteomes" id="UP000244336"/>
    </source>
</evidence>
<dbReference type="PANTHER" id="PTHR33110">
    <property type="entry name" value="F-BOX/KELCH-REPEAT PROTEIN-RELATED"/>
    <property type="match status" value="1"/>
</dbReference>
<feature type="domain" description="KIB1-4 beta-propeller" evidence="1">
    <location>
        <begin position="144"/>
        <end position="503"/>
    </location>
</feature>
<reference evidence="2 3" key="1">
    <citation type="submission" date="2018-04" db="EMBL/GenBank/DDBJ databases">
        <title>WGS assembly of Panicum hallii var. hallii HAL2.</title>
        <authorList>
            <person name="Lovell J."/>
            <person name="Jenkins J."/>
            <person name="Lowry D."/>
            <person name="Mamidi S."/>
            <person name="Sreedasyam A."/>
            <person name="Weng X."/>
            <person name="Barry K."/>
            <person name="Bonette J."/>
            <person name="Campitelli B."/>
            <person name="Daum C."/>
            <person name="Gordon S."/>
            <person name="Gould B."/>
            <person name="Lipzen A."/>
            <person name="MacQueen A."/>
            <person name="Palacio-Mejia J."/>
            <person name="Plott C."/>
            <person name="Shakirov E."/>
            <person name="Shu S."/>
            <person name="Yoshinaga Y."/>
            <person name="Zane M."/>
            <person name="Rokhsar D."/>
            <person name="Grimwood J."/>
            <person name="Schmutz J."/>
            <person name="Juenger T."/>
        </authorList>
    </citation>
    <scope>NUCLEOTIDE SEQUENCE [LARGE SCALE GENOMIC DNA]</scope>
    <source>
        <strain evidence="3">cv. HAL2</strain>
    </source>
</reference>
<name>A0A2T7EMM6_9POAL</name>
<sequence>MHAIFEERIPDIEPSVRRIRGSDALTSTRVHNKFCAIDLPPPRVVVVLHSKLPPPIETSPTCSGMSTPGAWCAMAASDGKPNWSQLPPELLDRIARKTRDDVTAGVTLFRSVCRAWRAAARAAPRLLLPAPPRAGSDYTLVFPLARGWSAVVDVRDTSCRLSHLATGATAPLPNLTAVRATPTSRVVITGYEHFDAPAAAPEAAAARVPRRRRISFLLKLRFRLRTAAAVVGNRWPRARRRRSSRWQVRMDPAWVRSLRLRRSVPKPSPCPENKIQVQSQQYTYFYIDTHLQFSGSIRFGFHAAPAGGADGTLILMYHPLHGQTGLVFCRPGDAAWTKLDNTVVEDDEDAYNGASLFSFADFAYLGGRIFALDINGGTAVFDAATLDVLDVVDVPPGTTNFATKMWGCCHPQGDMNQRDYLHLVALPSRLLCVRVRVRSRSSEPVSFDVFELAQDRHDGLAWRKVVVGLDGIIGGGDYDLFLDGHHATFHRGGGGGRIYYVHDLLIGACTAAAYCYSMKDETLECVYRPPAKRDGEYSTNPSWFVP</sequence>
<dbReference type="Proteomes" id="UP000244336">
    <property type="component" value="Chromosome 2"/>
</dbReference>
<dbReference type="InterPro" id="IPR005174">
    <property type="entry name" value="KIB1-4_b-propeller"/>
</dbReference>
<keyword evidence="3" id="KW-1185">Reference proteome</keyword>
<evidence type="ECO:0000313" key="2">
    <source>
        <dbReference type="EMBL" id="PUZ69083.1"/>
    </source>
</evidence>
<protein>
    <recommendedName>
        <fullName evidence="1">KIB1-4 beta-propeller domain-containing protein</fullName>
    </recommendedName>
</protein>
<organism evidence="2 3">
    <name type="scientific">Panicum hallii var. hallii</name>
    <dbReference type="NCBI Taxonomy" id="1504633"/>
    <lineage>
        <taxon>Eukaryota</taxon>
        <taxon>Viridiplantae</taxon>
        <taxon>Streptophyta</taxon>
        <taxon>Embryophyta</taxon>
        <taxon>Tracheophyta</taxon>
        <taxon>Spermatophyta</taxon>
        <taxon>Magnoliopsida</taxon>
        <taxon>Liliopsida</taxon>
        <taxon>Poales</taxon>
        <taxon>Poaceae</taxon>
        <taxon>PACMAD clade</taxon>
        <taxon>Panicoideae</taxon>
        <taxon>Panicodae</taxon>
        <taxon>Paniceae</taxon>
        <taxon>Panicinae</taxon>
        <taxon>Panicum</taxon>
        <taxon>Panicum sect. Panicum</taxon>
    </lineage>
</organism>
<dbReference type="EMBL" id="CM009750">
    <property type="protein sequence ID" value="PUZ69083.1"/>
    <property type="molecule type" value="Genomic_DNA"/>
</dbReference>
<gene>
    <name evidence="2" type="ORF">GQ55_2G080100</name>
</gene>